<organism evidence="1 2">
    <name type="scientific">Holothuria leucospilota</name>
    <name type="common">Black long sea cucumber</name>
    <name type="synonym">Mertensiothuria leucospilota</name>
    <dbReference type="NCBI Taxonomy" id="206669"/>
    <lineage>
        <taxon>Eukaryota</taxon>
        <taxon>Metazoa</taxon>
        <taxon>Echinodermata</taxon>
        <taxon>Eleutherozoa</taxon>
        <taxon>Echinozoa</taxon>
        <taxon>Holothuroidea</taxon>
        <taxon>Aspidochirotacea</taxon>
        <taxon>Aspidochirotida</taxon>
        <taxon>Holothuriidae</taxon>
        <taxon>Holothuria</taxon>
    </lineage>
</organism>
<dbReference type="InterPro" id="IPR029063">
    <property type="entry name" value="SAM-dependent_MTases_sf"/>
</dbReference>
<name>A0A9Q1HCC8_HOLLE</name>
<reference evidence="1" key="1">
    <citation type="submission" date="2021-10" db="EMBL/GenBank/DDBJ databases">
        <title>Tropical sea cucumber genome reveals ecological adaptation and Cuvierian tubules defense mechanism.</title>
        <authorList>
            <person name="Chen T."/>
        </authorList>
    </citation>
    <scope>NUCLEOTIDE SEQUENCE</scope>
    <source>
        <strain evidence="1">Nanhai2018</strain>
        <tissue evidence="1">Muscle</tissue>
    </source>
</reference>
<accession>A0A9Q1HCC8</accession>
<protein>
    <submittedName>
        <fullName evidence="1">Histamine N-methyltransferase</fullName>
    </submittedName>
</protein>
<gene>
    <name evidence="1" type="ORF">HOLleu_14460</name>
</gene>
<dbReference type="Gene3D" id="3.40.50.150">
    <property type="entry name" value="Vaccinia Virus protein VP39"/>
    <property type="match status" value="1"/>
</dbReference>
<sequence length="292" mass="33474">MTEKYLENFLSHYWKTYRAMIDNRHGSPAAYDIGDEAFQSKVVEVLPKRESLRILGIGSGQGELDCVIMRRLLTRVSRIDNTVVEPSTDAMEVYKFLNSKDLSNQVSTTWYQETFQEYQTRRERSGATDKFHFIGVVHSLYYADKDGSSIGYLVDLLEDDGVLFIVVENDESGLISFSRKIKECFGPENSNPTQDYFTSKVVKLLDDDGRVTYDIVKSHYEIDVTACFDAESSEGSLIFDFLTHVVDCKSTVSKYFLKSLLDHLKSPDCSNVLTDGRIIMRHDWDVIIIRKK</sequence>
<dbReference type="SUPFAM" id="SSF53335">
    <property type="entry name" value="S-adenosyl-L-methionine-dependent methyltransferases"/>
    <property type="match status" value="1"/>
</dbReference>
<proteinExistence type="predicted"/>
<dbReference type="EMBL" id="JAIZAY010000006">
    <property type="protein sequence ID" value="KAJ8040228.1"/>
    <property type="molecule type" value="Genomic_DNA"/>
</dbReference>
<evidence type="ECO:0000313" key="1">
    <source>
        <dbReference type="EMBL" id="KAJ8040228.1"/>
    </source>
</evidence>
<comment type="caution">
    <text evidence="1">The sequence shown here is derived from an EMBL/GenBank/DDBJ whole genome shotgun (WGS) entry which is preliminary data.</text>
</comment>
<dbReference type="AlphaFoldDB" id="A0A9Q1HCC8"/>
<evidence type="ECO:0000313" key="2">
    <source>
        <dbReference type="Proteomes" id="UP001152320"/>
    </source>
</evidence>
<keyword evidence="2" id="KW-1185">Reference proteome</keyword>
<dbReference type="Proteomes" id="UP001152320">
    <property type="component" value="Chromosome 6"/>
</dbReference>
<dbReference type="OrthoDB" id="5984880at2759"/>